<organism evidence="1 2">
    <name type="scientific">Sphenostylis stenocarpa</name>
    <dbReference type="NCBI Taxonomy" id="92480"/>
    <lineage>
        <taxon>Eukaryota</taxon>
        <taxon>Viridiplantae</taxon>
        <taxon>Streptophyta</taxon>
        <taxon>Embryophyta</taxon>
        <taxon>Tracheophyta</taxon>
        <taxon>Spermatophyta</taxon>
        <taxon>Magnoliopsida</taxon>
        <taxon>eudicotyledons</taxon>
        <taxon>Gunneridae</taxon>
        <taxon>Pentapetalae</taxon>
        <taxon>rosids</taxon>
        <taxon>fabids</taxon>
        <taxon>Fabales</taxon>
        <taxon>Fabaceae</taxon>
        <taxon>Papilionoideae</taxon>
        <taxon>50 kb inversion clade</taxon>
        <taxon>NPAAA clade</taxon>
        <taxon>indigoferoid/millettioid clade</taxon>
        <taxon>Phaseoleae</taxon>
        <taxon>Sphenostylis</taxon>
    </lineage>
</organism>
<dbReference type="Proteomes" id="UP001189624">
    <property type="component" value="Chromosome 9"/>
</dbReference>
<keyword evidence="2" id="KW-1185">Reference proteome</keyword>
<dbReference type="AlphaFoldDB" id="A0AA86SUE9"/>
<reference evidence="1" key="1">
    <citation type="submission" date="2023-10" db="EMBL/GenBank/DDBJ databases">
        <authorList>
            <person name="Domelevo Entfellner J.-B."/>
        </authorList>
    </citation>
    <scope>NUCLEOTIDE SEQUENCE</scope>
</reference>
<proteinExistence type="predicted"/>
<name>A0AA86SUE9_9FABA</name>
<gene>
    <name evidence="1" type="ORF">AYBTSS11_LOCUS25028</name>
</gene>
<evidence type="ECO:0000313" key="1">
    <source>
        <dbReference type="EMBL" id="CAJ1972971.1"/>
    </source>
</evidence>
<accession>A0AA86SUE9</accession>
<protein>
    <submittedName>
        <fullName evidence="1">Uncharacterized protein</fullName>
    </submittedName>
</protein>
<evidence type="ECO:0000313" key="2">
    <source>
        <dbReference type="Proteomes" id="UP001189624"/>
    </source>
</evidence>
<dbReference type="EMBL" id="OY731406">
    <property type="protein sequence ID" value="CAJ1972971.1"/>
    <property type="molecule type" value="Genomic_DNA"/>
</dbReference>
<dbReference type="Gramene" id="rna-AYBTSS11_LOCUS25028">
    <property type="protein sequence ID" value="CAJ1972971.1"/>
    <property type="gene ID" value="gene-AYBTSS11_LOCUS25028"/>
</dbReference>
<sequence length="96" mass="11580">MTGQGKQTRHILVARNRVRCNAHFESEAKEKEMSRKEETGYARMERFGLKKSYLWEERERKMMEVEVETGWRWDSLLLRKFDVALAKVESQKEKDK</sequence>